<dbReference type="EMBL" id="BEYU01000008">
    <property type="protein sequence ID" value="GBG24716.1"/>
    <property type="molecule type" value="Genomic_DNA"/>
</dbReference>
<comment type="caution">
    <text evidence="3">The sequence shown here is derived from an EMBL/GenBank/DDBJ whole genome shotgun (WGS) entry which is preliminary data.</text>
</comment>
<proteinExistence type="predicted"/>
<feature type="region of interest" description="Disordered" evidence="2">
    <location>
        <begin position="244"/>
        <end position="278"/>
    </location>
</feature>
<evidence type="ECO:0000313" key="3">
    <source>
        <dbReference type="EMBL" id="GBG24716.1"/>
    </source>
</evidence>
<keyword evidence="4" id="KW-1185">Reference proteome</keyword>
<evidence type="ECO:0000313" key="4">
    <source>
        <dbReference type="Proteomes" id="UP000241890"/>
    </source>
</evidence>
<gene>
    <name evidence="3" type="ORF">FCC1311_009342</name>
</gene>
<dbReference type="AlphaFoldDB" id="A0A2R5G118"/>
<feature type="compositionally biased region" description="Basic and acidic residues" evidence="2">
    <location>
        <begin position="260"/>
        <end position="278"/>
    </location>
</feature>
<sequence length="278" mass="32052">MLDAEALRTADAIDSLLQEAMSVRSEAVKRYKQAILEKDTYEHAQMYNSLHKLPREKIAMYTQICKFRREAAMARDQAQKSSKLFASERKQFREAQDAMRQRAERAEASVEEAQAQAGELRRHLAREEDRAAALETRLKDDLVRETAQRERLESELRRTLEEQRISFELQIAQLKSEKDELELMVDHFRGQAQASMLSVVEMKIGLQGVVQSTNNVTSQAPKRHGGYRHDEHWREAYVQIPGAKDVPKANCMSQRKHTVGRADPDSPSRRREETCSMP</sequence>
<evidence type="ECO:0000256" key="2">
    <source>
        <dbReference type="SAM" id="MobiDB-lite"/>
    </source>
</evidence>
<keyword evidence="1" id="KW-0175">Coiled coil</keyword>
<protein>
    <submittedName>
        <fullName evidence="3">Uncharacterized protein</fullName>
    </submittedName>
</protein>
<dbReference type="Proteomes" id="UP000241890">
    <property type="component" value="Unassembled WGS sequence"/>
</dbReference>
<accession>A0A2R5G118</accession>
<reference evidence="3 4" key="1">
    <citation type="submission" date="2017-12" db="EMBL/GenBank/DDBJ databases">
        <title>Sequencing, de novo assembly and annotation of complete genome of a new Thraustochytrid species, strain FCC1311.</title>
        <authorList>
            <person name="Sedici K."/>
            <person name="Godart F."/>
            <person name="Aiese Cigliano R."/>
            <person name="Sanseverino W."/>
            <person name="Barakat M."/>
            <person name="Ortet P."/>
            <person name="Marechal E."/>
            <person name="Cagnac O."/>
            <person name="Amato A."/>
        </authorList>
    </citation>
    <scope>NUCLEOTIDE SEQUENCE [LARGE SCALE GENOMIC DNA]</scope>
</reference>
<organism evidence="3 4">
    <name type="scientific">Hondaea fermentalgiana</name>
    <dbReference type="NCBI Taxonomy" id="2315210"/>
    <lineage>
        <taxon>Eukaryota</taxon>
        <taxon>Sar</taxon>
        <taxon>Stramenopiles</taxon>
        <taxon>Bigyra</taxon>
        <taxon>Labyrinthulomycetes</taxon>
        <taxon>Thraustochytrida</taxon>
        <taxon>Thraustochytriidae</taxon>
        <taxon>Hondaea</taxon>
    </lineage>
</organism>
<dbReference type="InParanoid" id="A0A2R5G118"/>
<name>A0A2R5G118_9STRA</name>
<feature type="coiled-coil region" evidence="1">
    <location>
        <begin position="89"/>
        <end position="191"/>
    </location>
</feature>
<evidence type="ECO:0000256" key="1">
    <source>
        <dbReference type="SAM" id="Coils"/>
    </source>
</evidence>